<protein>
    <submittedName>
        <fullName evidence="1">Uncharacterized protein</fullName>
    </submittedName>
</protein>
<evidence type="ECO:0000313" key="1">
    <source>
        <dbReference type="EMBL" id="RKH46946.1"/>
    </source>
</evidence>
<organism evidence="1 2">
    <name type="scientific">Corallococcus sicarius</name>
    <dbReference type="NCBI Taxonomy" id="2316726"/>
    <lineage>
        <taxon>Bacteria</taxon>
        <taxon>Pseudomonadati</taxon>
        <taxon>Myxococcota</taxon>
        <taxon>Myxococcia</taxon>
        <taxon>Myxococcales</taxon>
        <taxon>Cystobacterineae</taxon>
        <taxon>Myxococcaceae</taxon>
        <taxon>Corallococcus</taxon>
    </lineage>
</organism>
<dbReference type="Proteomes" id="UP000273405">
    <property type="component" value="Unassembled WGS sequence"/>
</dbReference>
<dbReference type="EMBL" id="RAWG01000016">
    <property type="protein sequence ID" value="RKH46946.1"/>
    <property type="molecule type" value="Genomic_DNA"/>
</dbReference>
<reference evidence="2" key="1">
    <citation type="submission" date="2018-09" db="EMBL/GenBank/DDBJ databases">
        <authorList>
            <person name="Livingstone P.G."/>
            <person name="Whitworth D.E."/>
        </authorList>
    </citation>
    <scope>NUCLEOTIDE SEQUENCE [LARGE SCALE GENOMIC DNA]</scope>
    <source>
        <strain evidence="2">CA040B</strain>
    </source>
</reference>
<accession>A0A3A8NRE5</accession>
<name>A0A3A8NRE5_9BACT</name>
<proteinExistence type="predicted"/>
<comment type="caution">
    <text evidence="1">The sequence shown here is derived from an EMBL/GenBank/DDBJ whole genome shotgun (WGS) entry which is preliminary data.</text>
</comment>
<gene>
    <name evidence="1" type="ORF">D7X12_04235</name>
</gene>
<keyword evidence="2" id="KW-1185">Reference proteome</keyword>
<dbReference type="AlphaFoldDB" id="A0A3A8NRE5"/>
<evidence type="ECO:0000313" key="2">
    <source>
        <dbReference type="Proteomes" id="UP000273405"/>
    </source>
</evidence>
<sequence length="303" mass="32554">MRPPVHRLEVLSRVTPLGVRFRDESTGALVGDGLQVSAFPEGQPRLRRASIVNRSGVHVLMDLPGLRDLEYGGQGVPPGDAGDAAWWASLPARKPFTVEVEDAMGRFLPCSFRAELPFPGLFQLTCPGLPPAPPLSGPPAVPLFSAPTRVSGGPLAVLRAELWDADAQAPAAWACVEATPAGGTPARGVTDAQGRLALFFPYPEPVDFPPGPIEDPDALPPGPPLLEQTWALQVRVFYARRTPVPARPDLCDTLSQPSSWAWTDTDSSVELLEPTLRYGQELVLKTQDAPRSRLWITSTGSLP</sequence>